<accession>A0A6P6RVF6</accession>
<dbReference type="Proteomes" id="UP000515125">
    <property type="component" value="Unplaced"/>
</dbReference>
<keyword evidence="4" id="KW-0067">ATP-binding</keyword>
<dbReference type="Gene3D" id="3.10.110.10">
    <property type="entry name" value="Ubiquitin Conjugating Enzyme"/>
    <property type="match status" value="1"/>
</dbReference>
<keyword evidence="1" id="KW-0808">Transferase</keyword>
<gene>
    <name evidence="7" type="primary">LOC34622487</name>
</gene>
<evidence type="ECO:0000313" key="6">
    <source>
        <dbReference type="Proteomes" id="UP000515125"/>
    </source>
</evidence>
<dbReference type="PROSITE" id="PS50127">
    <property type="entry name" value="UBC_2"/>
    <property type="match status" value="1"/>
</dbReference>
<dbReference type="FunFam" id="3.10.110.10:FF:000051">
    <property type="entry name" value="ubiquitin-conjugating enzyme E2 R2-like"/>
    <property type="match status" value="1"/>
</dbReference>
<evidence type="ECO:0000259" key="5">
    <source>
        <dbReference type="PROSITE" id="PS50127"/>
    </source>
</evidence>
<feature type="domain" description="UBC core" evidence="5">
    <location>
        <begin position="4"/>
        <end position="165"/>
    </location>
</feature>
<dbReference type="GeneID" id="34622487"/>
<dbReference type="SUPFAM" id="SSF54495">
    <property type="entry name" value="UBC-like"/>
    <property type="match status" value="1"/>
</dbReference>
<dbReference type="InterPro" id="IPR023313">
    <property type="entry name" value="UBQ-conjugating_AS"/>
</dbReference>
<evidence type="ECO:0000256" key="1">
    <source>
        <dbReference type="ARBA" id="ARBA00022679"/>
    </source>
</evidence>
<dbReference type="GO" id="GO:0016740">
    <property type="term" value="F:transferase activity"/>
    <property type="evidence" value="ECO:0007669"/>
    <property type="project" value="UniProtKB-KW"/>
</dbReference>
<comment type="similarity">
    <text evidence="4">Belongs to the ubiquitin-conjugating enzyme family.</text>
</comment>
<evidence type="ECO:0000313" key="7">
    <source>
        <dbReference type="RefSeq" id="XP_026191474.1"/>
    </source>
</evidence>
<dbReference type="InterPro" id="IPR016135">
    <property type="entry name" value="UBQ-conjugating_enzyme/RWD"/>
</dbReference>
<keyword evidence="2 4" id="KW-0833">Ubl conjugation pathway</keyword>
<dbReference type="PROSITE" id="PS00183">
    <property type="entry name" value="UBC_1"/>
    <property type="match status" value="1"/>
</dbReference>
<proteinExistence type="inferred from homology"/>
<dbReference type="PANTHER" id="PTHR24067">
    <property type="entry name" value="UBIQUITIN-CONJUGATING ENZYME E2"/>
    <property type="match status" value="1"/>
</dbReference>
<dbReference type="Pfam" id="PF00179">
    <property type="entry name" value="UQ_con"/>
    <property type="match status" value="1"/>
</dbReference>
<dbReference type="InterPro" id="IPR050113">
    <property type="entry name" value="Ub_conjugating_enzyme"/>
</dbReference>
<dbReference type="SMART" id="SM00212">
    <property type="entry name" value="UBCc"/>
    <property type="match status" value="1"/>
</dbReference>
<organism evidence="6 7">
    <name type="scientific">Cyclospora cayetanensis</name>
    <dbReference type="NCBI Taxonomy" id="88456"/>
    <lineage>
        <taxon>Eukaryota</taxon>
        <taxon>Sar</taxon>
        <taxon>Alveolata</taxon>
        <taxon>Apicomplexa</taxon>
        <taxon>Conoidasida</taxon>
        <taxon>Coccidia</taxon>
        <taxon>Eucoccidiorida</taxon>
        <taxon>Eimeriorina</taxon>
        <taxon>Eimeriidae</taxon>
        <taxon>Cyclospora</taxon>
    </lineage>
</organism>
<dbReference type="InterPro" id="IPR000608">
    <property type="entry name" value="UBC"/>
</dbReference>
<dbReference type="CDD" id="cd23795">
    <property type="entry name" value="UBCc_UBE2G1"/>
    <property type="match status" value="1"/>
</dbReference>
<evidence type="ECO:0000256" key="3">
    <source>
        <dbReference type="PROSITE-ProRule" id="PRU10133"/>
    </source>
</evidence>
<name>A0A6P6RVF6_9EIME</name>
<keyword evidence="4" id="KW-0547">Nucleotide-binding</keyword>
<evidence type="ECO:0000256" key="2">
    <source>
        <dbReference type="ARBA" id="ARBA00022786"/>
    </source>
</evidence>
<dbReference type="OrthoDB" id="19692at2759"/>
<protein>
    <submittedName>
        <fullName evidence="7">Ubiquitin-conjugating enzyme E2 15</fullName>
    </submittedName>
</protein>
<keyword evidence="6" id="KW-1185">Reference proteome</keyword>
<dbReference type="AlphaFoldDB" id="A0A6P6RVF6"/>
<sequence>MTNVARELLKKQFIELSRDAPSGCSVGLDDDANFFSWRVCFEGPPDTFYEGGIFQASLKFPPDFPNNPPEMVFEQDMWHPNVFPDGRVCISILHPPGHDMFNEQEKAEERWRPILGVEAILLSVISMLGEPNIESPANVDAANMYKNNLQEYKKKVRAIARKSVEG</sequence>
<dbReference type="RefSeq" id="XP_026191474.1">
    <property type="nucleotide sequence ID" value="XM_026335689.1"/>
</dbReference>
<reference evidence="7" key="1">
    <citation type="submission" date="2025-08" db="UniProtKB">
        <authorList>
            <consortium name="RefSeq"/>
        </authorList>
    </citation>
    <scope>IDENTIFICATION</scope>
</reference>
<evidence type="ECO:0000256" key="4">
    <source>
        <dbReference type="RuleBase" id="RU362109"/>
    </source>
</evidence>
<feature type="active site" description="Glycyl thioester intermediate" evidence="3">
    <location>
        <position position="89"/>
    </location>
</feature>
<dbReference type="GO" id="GO:0005524">
    <property type="term" value="F:ATP binding"/>
    <property type="evidence" value="ECO:0007669"/>
    <property type="project" value="UniProtKB-UniRule"/>
</dbReference>